<evidence type="ECO:0000259" key="7">
    <source>
        <dbReference type="Pfam" id="PF00266"/>
    </source>
</evidence>
<comment type="cofactor">
    <cofactor evidence="1">
        <name>pyridoxal 5'-phosphate</name>
        <dbReference type="ChEBI" id="CHEBI:597326"/>
    </cofactor>
</comment>
<feature type="domain" description="Aminotransferase class V" evidence="7">
    <location>
        <begin position="25"/>
        <end position="394"/>
    </location>
</feature>
<dbReference type="Proteomes" id="UP000053370">
    <property type="component" value="Unassembled WGS sequence"/>
</dbReference>
<dbReference type="STRING" id="1678840.ATC1_13244"/>
<evidence type="ECO:0000313" key="8">
    <source>
        <dbReference type="EMBL" id="GAP40276.1"/>
    </source>
</evidence>
<dbReference type="PATRIC" id="fig|1678840.3.peg.1499"/>
<dbReference type="PANTHER" id="PTHR43586:SF8">
    <property type="entry name" value="CYSTEINE DESULFURASE 1, CHLOROPLASTIC"/>
    <property type="match status" value="1"/>
</dbReference>
<evidence type="ECO:0000256" key="1">
    <source>
        <dbReference type="ARBA" id="ARBA00001933"/>
    </source>
</evidence>
<dbReference type="NCBIfam" id="TIGR01979">
    <property type="entry name" value="sufS"/>
    <property type="match status" value="1"/>
</dbReference>
<comment type="similarity">
    <text evidence="2">Belongs to the class-V pyridoxal-phosphate-dependent aminotransferase family. Csd subfamily.</text>
</comment>
<dbReference type="Gene3D" id="3.40.640.10">
    <property type="entry name" value="Type I PLP-dependent aspartate aminotransferase-like (Major domain)"/>
    <property type="match status" value="1"/>
</dbReference>
<dbReference type="InterPro" id="IPR010970">
    <property type="entry name" value="Cys_dSase_SufS"/>
</dbReference>
<dbReference type="GO" id="GO:0031071">
    <property type="term" value="F:cysteine desulfurase activity"/>
    <property type="evidence" value="ECO:0007669"/>
    <property type="project" value="UniProtKB-EC"/>
</dbReference>
<name>A0A0S7BSV3_9CHLR</name>
<dbReference type="RefSeq" id="WP_062279417.1">
    <property type="nucleotide sequence ID" value="NZ_DF968181.1"/>
</dbReference>
<dbReference type="Gene3D" id="3.90.1150.10">
    <property type="entry name" value="Aspartate Aminotransferase, domain 1"/>
    <property type="match status" value="1"/>
</dbReference>
<evidence type="ECO:0000256" key="5">
    <source>
        <dbReference type="ARBA" id="ARBA00022898"/>
    </source>
</evidence>
<reference evidence="8" key="1">
    <citation type="journal article" date="2015" name="Genome Announc.">
        <title>Draft Genome Sequence of Anaerolineae Strain TC1, a Novel Isolate from a Methanogenic Wastewater Treatment System.</title>
        <authorList>
            <person name="Matsuura N."/>
            <person name="Tourlousse D.M."/>
            <person name="Sun L."/>
            <person name="Toyonaga M."/>
            <person name="Kuroda K."/>
            <person name="Ohashi A."/>
            <person name="Cruz R."/>
            <person name="Yamaguchi T."/>
            <person name="Sekiguchi Y."/>
        </authorList>
    </citation>
    <scope>NUCLEOTIDE SEQUENCE [LARGE SCALE GENOMIC DNA]</scope>
    <source>
        <strain evidence="8">TC1</strain>
    </source>
</reference>
<dbReference type="InterPro" id="IPR015422">
    <property type="entry name" value="PyrdxlP-dep_Trfase_small"/>
</dbReference>
<gene>
    <name evidence="8" type="ORF">ATC1_13244</name>
</gene>
<dbReference type="InterPro" id="IPR015424">
    <property type="entry name" value="PyrdxlP-dep_Trfase"/>
</dbReference>
<evidence type="ECO:0000256" key="6">
    <source>
        <dbReference type="ARBA" id="ARBA00050776"/>
    </source>
</evidence>
<proteinExistence type="inferred from homology"/>
<protein>
    <recommendedName>
        <fullName evidence="3">cysteine desulfurase</fullName>
        <ecNumber evidence="3">2.8.1.7</ecNumber>
    </recommendedName>
</protein>
<dbReference type="GO" id="GO:0030170">
    <property type="term" value="F:pyridoxal phosphate binding"/>
    <property type="evidence" value="ECO:0007669"/>
    <property type="project" value="InterPro"/>
</dbReference>
<dbReference type="Pfam" id="PF00266">
    <property type="entry name" value="Aminotran_5"/>
    <property type="match status" value="1"/>
</dbReference>
<dbReference type="InterPro" id="IPR000192">
    <property type="entry name" value="Aminotrans_V_dom"/>
</dbReference>
<dbReference type="AlphaFoldDB" id="A0A0S7BSV3"/>
<keyword evidence="9" id="KW-1185">Reference proteome</keyword>
<dbReference type="EMBL" id="DF968181">
    <property type="protein sequence ID" value="GAP40276.1"/>
    <property type="molecule type" value="Genomic_DNA"/>
</dbReference>
<evidence type="ECO:0000256" key="4">
    <source>
        <dbReference type="ARBA" id="ARBA00022679"/>
    </source>
</evidence>
<sequence>MSLSNILQDFPILNQIDKNGKRLCFLDSAATSQKPETVIEAMNHYYRTINANIHRGIYQIAEEATDAYEKSRKKIQKFIHAGSASEIIFTRNTTESINLVANTWGRKNLQKGDLVILSEMEHHANLIPWQILATNQGINLEFIPVLENGLLNLTEYKRLLGLQPKIVCVSGMSNVLGTVPPIKQMAVDAHKAGALFLVDGAQMAPHMKVDVQDIDADFFAFSAHKMLGPTGIGILYGKEALLESMPPFLGGGDMISKVYLRSFTTNDLPYKFEAGTPAIAEAIGFGAAIDYLNQVGMDAISKHEMEITRYAIQKLQKVPGLKIIGPTDGFRGSAVSFTLDYAHPHDVAQILDSEFICVRAGHHCAMPLHTRFSVPATTRASFYLYNTLDEVDRLITGLEKVHHLFG</sequence>
<evidence type="ECO:0000256" key="2">
    <source>
        <dbReference type="ARBA" id="ARBA00010447"/>
    </source>
</evidence>
<keyword evidence="4" id="KW-0808">Transferase</keyword>
<dbReference type="InterPro" id="IPR015421">
    <property type="entry name" value="PyrdxlP-dep_Trfase_major"/>
</dbReference>
<dbReference type="OrthoDB" id="9804366at2"/>
<accession>A0A0S7BSV3</accession>
<dbReference type="PANTHER" id="PTHR43586">
    <property type="entry name" value="CYSTEINE DESULFURASE"/>
    <property type="match status" value="1"/>
</dbReference>
<evidence type="ECO:0000256" key="3">
    <source>
        <dbReference type="ARBA" id="ARBA00012239"/>
    </source>
</evidence>
<comment type="catalytic activity">
    <reaction evidence="6">
        <text>(sulfur carrier)-H + L-cysteine = (sulfur carrier)-SH + L-alanine</text>
        <dbReference type="Rhea" id="RHEA:43892"/>
        <dbReference type="Rhea" id="RHEA-COMP:14737"/>
        <dbReference type="Rhea" id="RHEA-COMP:14739"/>
        <dbReference type="ChEBI" id="CHEBI:29917"/>
        <dbReference type="ChEBI" id="CHEBI:35235"/>
        <dbReference type="ChEBI" id="CHEBI:57972"/>
        <dbReference type="ChEBI" id="CHEBI:64428"/>
        <dbReference type="EC" id="2.8.1.7"/>
    </reaction>
</comment>
<evidence type="ECO:0000313" key="9">
    <source>
        <dbReference type="Proteomes" id="UP000053370"/>
    </source>
</evidence>
<dbReference type="GO" id="GO:0006534">
    <property type="term" value="P:cysteine metabolic process"/>
    <property type="evidence" value="ECO:0007669"/>
    <property type="project" value="InterPro"/>
</dbReference>
<keyword evidence="5" id="KW-0663">Pyridoxal phosphate</keyword>
<organism evidence="8">
    <name type="scientific">Flexilinea flocculi</name>
    <dbReference type="NCBI Taxonomy" id="1678840"/>
    <lineage>
        <taxon>Bacteria</taxon>
        <taxon>Bacillati</taxon>
        <taxon>Chloroflexota</taxon>
        <taxon>Anaerolineae</taxon>
        <taxon>Anaerolineales</taxon>
        <taxon>Anaerolineaceae</taxon>
        <taxon>Flexilinea</taxon>
    </lineage>
</organism>
<dbReference type="EC" id="2.8.1.7" evidence="3"/>
<dbReference type="SUPFAM" id="SSF53383">
    <property type="entry name" value="PLP-dependent transferases"/>
    <property type="match status" value="1"/>
</dbReference>
<dbReference type="CDD" id="cd06453">
    <property type="entry name" value="SufS_like"/>
    <property type="match status" value="1"/>
</dbReference>